<keyword evidence="1" id="KW-0969">Cilium</keyword>
<evidence type="ECO:0000313" key="1">
    <source>
        <dbReference type="EMBL" id="MBB4021466.1"/>
    </source>
</evidence>
<reference evidence="1" key="1">
    <citation type="submission" date="2020-08" db="EMBL/GenBank/DDBJ databases">
        <title>Genomic Encyclopedia of Type Strains, Phase IV (KMG-IV): sequencing the most valuable type-strain genomes for metagenomic binning, comparative biology and taxonomic classification.</title>
        <authorList>
            <person name="Goeker M."/>
        </authorList>
    </citation>
    <scope>NUCLEOTIDE SEQUENCE [LARGE SCALE GENOMIC DNA]</scope>
    <source>
        <strain evidence="1">DSM 105040</strain>
    </source>
</reference>
<dbReference type="Pfam" id="PF07309">
    <property type="entry name" value="FlaF"/>
    <property type="match status" value="1"/>
</dbReference>
<dbReference type="Proteomes" id="UP000585681">
    <property type="component" value="Unassembled WGS sequence"/>
</dbReference>
<protein>
    <submittedName>
        <fullName evidence="1">Flagellar protein FlaF</fullName>
    </submittedName>
</protein>
<dbReference type="InterPro" id="IPR010845">
    <property type="entry name" value="FlaF"/>
</dbReference>
<name>A0A840CFC6_9RHOB</name>
<keyword evidence="1" id="KW-0282">Flagellum</keyword>
<dbReference type="EMBL" id="JACIEQ010000001">
    <property type="protein sequence ID" value="MBB4021466.1"/>
    <property type="molecule type" value="Genomic_DNA"/>
</dbReference>
<keyword evidence="1" id="KW-0966">Cell projection</keyword>
<proteinExistence type="predicted"/>
<dbReference type="GO" id="GO:0044781">
    <property type="term" value="P:bacterial-type flagellum organization"/>
    <property type="evidence" value="ECO:0007669"/>
    <property type="project" value="InterPro"/>
</dbReference>
<comment type="caution">
    <text evidence="1">The sequence shown here is derived from an EMBL/GenBank/DDBJ whole genome shotgun (WGS) entry which is preliminary data.</text>
</comment>
<dbReference type="AlphaFoldDB" id="A0A840CFC6"/>
<gene>
    <name evidence="1" type="ORF">GGR17_001257</name>
</gene>
<evidence type="ECO:0000313" key="2">
    <source>
        <dbReference type="Proteomes" id="UP000585681"/>
    </source>
</evidence>
<dbReference type="RefSeq" id="WP_235974406.1">
    <property type="nucleotide sequence ID" value="NZ_JACIEQ010000001.1"/>
</dbReference>
<keyword evidence="2" id="KW-1185">Reference proteome</keyword>
<sequence>MAKTAYSAPRQAAIRTPRTIEYEAFAQITARLKSASAGGAGNFPALAAALHENRRLWTTLAADVAGAGNALPETLRARLFYLSEFTAIHTSKVLSGKESADPLIEINAAVMAGLGHTGEHAR</sequence>
<accession>A0A840CFC6</accession>
<organism evidence="1 2">
    <name type="scientific">Actibacterium naphthalenivorans</name>
    <dbReference type="NCBI Taxonomy" id="1614693"/>
    <lineage>
        <taxon>Bacteria</taxon>
        <taxon>Pseudomonadati</taxon>
        <taxon>Pseudomonadota</taxon>
        <taxon>Alphaproteobacteria</taxon>
        <taxon>Rhodobacterales</taxon>
        <taxon>Roseobacteraceae</taxon>
        <taxon>Actibacterium</taxon>
    </lineage>
</organism>
<dbReference type="NCBIfam" id="NF009435">
    <property type="entry name" value="PRK12794.1"/>
    <property type="match status" value="1"/>
</dbReference>